<sequence length="600" mass="68182">MKWFGKSVYRPVNGTDSEDQIEVDQISFTSSCSSGEIDEEKEKSVDLIRFDDLEMNININEPGPSEISMLSIDSPINENSLKIPEYNEPTTSKEVYNEGLFVRSSIFWFNDNEVDKSKLTLPISNRGRVCRFENEVDDNHLETMCRALQITTGITERSRWLNVLAKNPVMAELARQLDEDFGKVIETSPSDNDIDLTGFEMRTPSNSVSTVVSSVSGSFKAISLNQQTSVELSPNPTFSKGFIRTVVPARKGIDSIELRRKVNESVSSICSVIVKKTIEVDPPIDKRMVAWMRGFAEADTWIPEIAPASRKHDNYSYEVPPLSEDWILHVHKPIALREGLEKQQWKCAQCRQSLTNSHILNDKELCPRFCEYYGFYFCTLCHGGDKSIIPSKIISLWNFQEALVCDRAYRFLRAVRELPVFRIREISGDLIKKNKSLRNVIDLRAKLKDMEQYIKICVSASEQVTDFGNLGTMFASLDRYLLESDDLFSLNDLLRVYNKDLLNLLEPIAKHSRAHILRCNRCSDDAKVCVKCNDLTDKLFPFEERVARCIGCGGLSHAPKCPRRDVPKDSSCPKCARLLKSRPAPQRQQPRLLSFSTGGN</sequence>
<proteinExistence type="predicted"/>
<dbReference type="Proteomes" id="UP001152747">
    <property type="component" value="Unassembled WGS sequence"/>
</dbReference>
<dbReference type="InterPro" id="IPR025258">
    <property type="entry name" value="RH_dom"/>
</dbReference>
<evidence type="ECO:0000313" key="3">
    <source>
        <dbReference type="Proteomes" id="UP001152747"/>
    </source>
</evidence>
<dbReference type="SMART" id="SM01175">
    <property type="entry name" value="DUF4206"/>
    <property type="match status" value="1"/>
</dbReference>
<dbReference type="PANTHER" id="PTHR45971:SF1">
    <property type="entry name" value="RUBICON, ISOFORM A"/>
    <property type="match status" value="1"/>
</dbReference>
<dbReference type="OrthoDB" id="10067503at2759"/>
<comment type="caution">
    <text evidence="2">The sequence shown here is derived from an EMBL/GenBank/DDBJ whole genome shotgun (WGS) entry which is preliminary data.</text>
</comment>
<evidence type="ECO:0000259" key="1">
    <source>
        <dbReference type="SMART" id="SM01175"/>
    </source>
</evidence>
<feature type="domain" description="Rubicon Homology" evidence="1">
    <location>
        <begin position="368"/>
        <end position="582"/>
    </location>
</feature>
<dbReference type="AlphaFoldDB" id="A0A9P1N394"/>
<name>A0A9P1N394_9PELO</name>
<reference evidence="2" key="1">
    <citation type="submission" date="2022-11" db="EMBL/GenBank/DDBJ databases">
        <authorList>
            <person name="Kikuchi T."/>
        </authorList>
    </citation>
    <scope>NUCLEOTIDE SEQUENCE</scope>
    <source>
        <strain evidence="2">PS1010</strain>
    </source>
</reference>
<accession>A0A9P1N394</accession>
<dbReference type="Pfam" id="PF13901">
    <property type="entry name" value="RH_dom"/>
    <property type="match status" value="1"/>
</dbReference>
<organism evidence="2 3">
    <name type="scientific">Caenorhabditis angaria</name>
    <dbReference type="NCBI Taxonomy" id="860376"/>
    <lineage>
        <taxon>Eukaryota</taxon>
        <taxon>Metazoa</taxon>
        <taxon>Ecdysozoa</taxon>
        <taxon>Nematoda</taxon>
        <taxon>Chromadorea</taxon>
        <taxon>Rhabditida</taxon>
        <taxon>Rhabditina</taxon>
        <taxon>Rhabditomorpha</taxon>
        <taxon>Rhabditoidea</taxon>
        <taxon>Rhabditidae</taxon>
        <taxon>Peloderinae</taxon>
        <taxon>Caenorhabditis</taxon>
    </lineage>
</organism>
<dbReference type="GO" id="GO:1901981">
    <property type="term" value="F:phosphatidylinositol phosphate binding"/>
    <property type="evidence" value="ECO:0007669"/>
    <property type="project" value="TreeGrafter"/>
</dbReference>
<protein>
    <recommendedName>
        <fullName evidence="1">Rubicon Homology domain-containing protein</fullName>
    </recommendedName>
</protein>
<dbReference type="InterPro" id="IPR052428">
    <property type="entry name" value="Autophagy_HostDef_Reg"/>
</dbReference>
<dbReference type="PANTHER" id="PTHR45971">
    <property type="entry name" value="PHOX (PX) DOMAIN-CONTAINING PROTEIN"/>
    <property type="match status" value="1"/>
</dbReference>
<gene>
    <name evidence="2" type="ORF">CAMP_LOCUS8927</name>
</gene>
<dbReference type="EMBL" id="CANHGI010000003">
    <property type="protein sequence ID" value="CAI5446290.1"/>
    <property type="molecule type" value="Genomic_DNA"/>
</dbReference>
<keyword evidence="3" id="KW-1185">Reference proteome</keyword>
<evidence type="ECO:0000313" key="2">
    <source>
        <dbReference type="EMBL" id="CAI5446290.1"/>
    </source>
</evidence>